<dbReference type="Pfam" id="PF09836">
    <property type="entry name" value="DUF2063"/>
    <property type="match status" value="1"/>
</dbReference>
<sequence length="263" mass="28073">MRVAESISDDFADGLDYPTGFVPPLLDPGRATPALVAGPKGKAADKRFNVYRNNVTVSLIEALSAAFPATMRITGETFFRAMARFHVRATPPTSPLLFEYGRDFPAFIERYEYAQSMPWLADVARIERAWLDAYHAADAPVMPPHALGLVAPAELADVVLEPHPATRIVRSAYPAVTIFSANRGEGPVGRIGATAPESALITRPMLEVEVRRLPPGADIFLGSLLAGEPFGGAAAAGNARCPEFDLATAIAVMLEAGAFAAIR</sequence>
<dbReference type="InterPro" id="IPR044922">
    <property type="entry name" value="DUF2063_N_sf"/>
</dbReference>
<evidence type="ECO:0000313" key="3">
    <source>
        <dbReference type="Proteomes" id="UP001432360"/>
    </source>
</evidence>
<name>A0ABZ2B4C1_9HYPH</name>
<dbReference type="Gene3D" id="1.10.150.690">
    <property type="entry name" value="DUF2063"/>
    <property type="match status" value="1"/>
</dbReference>
<proteinExistence type="predicted"/>
<dbReference type="EMBL" id="CP133148">
    <property type="protein sequence ID" value="WVT02253.1"/>
    <property type="molecule type" value="Genomic_DNA"/>
</dbReference>
<protein>
    <submittedName>
        <fullName evidence="2">DNA-binding domain-containing protein</fullName>
    </submittedName>
</protein>
<reference evidence="2" key="1">
    <citation type="submission" date="2023-08" db="EMBL/GenBank/DDBJ databases">
        <title>Complete genome sequence of Sinorhizobium chiapanecum ITTG S70 isolated from Acaciella angustissima nodules in Chiapas-Mexico.</title>
        <authorList>
            <person name="Rincon-Rosales R."/>
            <person name="Rogel M.A."/>
            <person name="Rincon-Medina C.I."/>
            <person name="Guerrero G."/>
            <person name="Manzano-Gomez L.A."/>
            <person name="Lopez-Lopez A."/>
            <person name="Rincon Molina F.A."/>
            <person name="Martinez-Romero E."/>
        </authorList>
    </citation>
    <scope>NUCLEOTIDE SEQUENCE</scope>
    <source>
        <strain evidence="2">ITTG S70</strain>
    </source>
</reference>
<gene>
    <name evidence="2" type="ORF">RB548_11995</name>
</gene>
<evidence type="ECO:0000313" key="2">
    <source>
        <dbReference type="EMBL" id="WVT02253.1"/>
    </source>
</evidence>
<dbReference type="GO" id="GO:0003677">
    <property type="term" value="F:DNA binding"/>
    <property type="evidence" value="ECO:0007669"/>
    <property type="project" value="UniProtKB-KW"/>
</dbReference>
<dbReference type="InterPro" id="IPR018640">
    <property type="entry name" value="DUF2063"/>
</dbReference>
<dbReference type="Proteomes" id="UP001432360">
    <property type="component" value="Chromosome"/>
</dbReference>
<organism evidence="2 3">
    <name type="scientific">Sinorhizobium chiapasense</name>
    <dbReference type="NCBI Taxonomy" id="501572"/>
    <lineage>
        <taxon>Bacteria</taxon>
        <taxon>Pseudomonadati</taxon>
        <taxon>Pseudomonadota</taxon>
        <taxon>Alphaproteobacteria</taxon>
        <taxon>Hyphomicrobiales</taxon>
        <taxon>Rhizobiaceae</taxon>
        <taxon>Sinorhizobium/Ensifer group</taxon>
        <taxon>Sinorhizobium</taxon>
    </lineage>
</organism>
<evidence type="ECO:0000259" key="1">
    <source>
        <dbReference type="Pfam" id="PF09836"/>
    </source>
</evidence>
<keyword evidence="3" id="KW-1185">Reference proteome</keyword>
<keyword evidence="2" id="KW-0238">DNA-binding</keyword>
<feature type="domain" description="Putative DNA-binding" evidence="1">
    <location>
        <begin position="29"/>
        <end position="108"/>
    </location>
</feature>
<dbReference type="RefSeq" id="WP_331371536.1">
    <property type="nucleotide sequence ID" value="NZ_CP133148.1"/>
</dbReference>
<accession>A0ABZ2B4C1</accession>